<protein>
    <submittedName>
        <fullName evidence="2">Uncharacterized protein</fullName>
    </submittedName>
</protein>
<proteinExistence type="predicted"/>
<evidence type="ECO:0000256" key="1">
    <source>
        <dbReference type="SAM" id="MobiDB-lite"/>
    </source>
</evidence>
<dbReference type="AlphaFoldDB" id="A0A4Y2PEA0"/>
<comment type="caution">
    <text evidence="2">The sequence shown here is derived from an EMBL/GenBank/DDBJ whole genome shotgun (WGS) entry which is preliminary data.</text>
</comment>
<keyword evidence="3" id="KW-1185">Reference proteome</keyword>
<dbReference type="Proteomes" id="UP000499080">
    <property type="component" value="Unassembled WGS sequence"/>
</dbReference>
<dbReference type="EMBL" id="BGPR01292772">
    <property type="protein sequence ID" value="GBN49531.1"/>
    <property type="molecule type" value="Genomic_DNA"/>
</dbReference>
<organism evidence="2 3">
    <name type="scientific">Araneus ventricosus</name>
    <name type="common">Orbweaver spider</name>
    <name type="synonym">Epeira ventricosa</name>
    <dbReference type="NCBI Taxonomy" id="182803"/>
    <lineage>
        <taxon>Eukaryota</taxon>
        <taxon>Metazoa</taxon>
        <taxon>Ecdysozoa</taxon>
        <taxon>Arthropoda</taxon>
        <taxon>Chelicerata</taxon>
        <taxon>Arachnida</taxon>
        <taxon>Araneae</taxon>
        <taxon>Araneomorphae</taxon>
        <taxon>Entelegynae</taxon>
        <taxon>Araneoidea</taxon>
        <taxon>Araneidae</taxon>
        <taxon>Araneus</taxon>
    </lineage>
</organism>
<reference evidence="2 3" key="1">
    <citation type="journal article" date="2019" name="Sci. Rep.">
        <title>Orb-weaving spider Araneus ventricosus genome elucidates the spidroin gene catalogue.</title>
        <authorList>
            <person name="Kono N."/>
            <person name="Nakamura H."/>
            <person name="Ohtoshi R."/>
            <person name="Moran D.A.P."/>
            <person name="Shinohara A."/>
            <person name="Yoshida Y."/>
            <person name="Fujiwara M."/>
            <person name="Mori M."/>
            <person name="Tomita M."/>
            <person name="Arakawa K."/>
        </authorList>
    </citation>
    <scope>NUCLEOTIDE SEQUENCE [LARGE SCALE GENOMIC DNA]</scope>
</reference>
<gene>
    <name evidence="2" type="ORF">AVEN_26952_1</name>
</gene>
<accession>A0A4Y2PEA0</accession>
<feature type="region of interest" description="Disordered" evidence="1">
    <location>
        <begin position="1"/>
        <end position="33"/>
    </location>
</feature>
<name>A0A4Y2PEA0_ARAVE</name>
<feature type="non-terminal residue" evidence="2">
    <location>
        <position position="1"/>
    </location>
</feature>
<evidence type="ECO:0000313" key="3">
    <source>
        <dbReference type="Proteomes" id="UP000499080"/>
    </source>
</evidence>
<sequence>TCRWSPDTKTREEPSDDGAKRRNESGDRSQELW</sequence>
<evidence type="ECO:0000313" key="2">
    <source>
        <dbReference type="EMBL" id="GBN49531.1"/>
    </source>
</evidence>